<gene>
    <name evidence="2" type="ORF">PV09_05751</name>
</gene>
<dbReference type="EMBL" id="KN847546">
    <property type="protein sequence ID" value="KIW03106.1"/>
    <property type="molecule type" value="Genomic_DNA"/>
</dbReference>
<evidence type="ECO:0000313" key="3">
    <source>
        <dbReference type="Proteomes" id="UP000053259"/>
    </source>
</evidence>
<feature type="region of interest" description="Disordered" evidence="1">
    <location>
        <begin position="348"/>
        <end position="382"/>
    </location>
</feature>
<dbReference type="GeneID" id="27313724"/>
<dbReference type="AlphaFoldDB" id="A0A0D1XL55"/>
<keyword evidence="3" id="KW-1185">Reference proteome</keyword>
<name>A0A0D1XL55_9PEZI</name>
<protein>
    <submittedName>
        <fullName evidence="2">Uncharacterized protein</fullName>
    </submittedName>
</protein>
<dbReference type="NCBIfam" id="NF040572">
    <property type="entry name" value="heme_bind_FMP"/>
    <property type="match status" value="1"/>
</dbReference>
<evidence type="ECO:0000313" key="2">
    <source>
        <dbReference type="EMBL" id="KIW03106.1"/>
    </source>
</evidence>
<feature type="compositionally biased region" description="Polar residues" evidence="1">
    <location>
        <begin position="366"/>
        <end position="382"/>
    </location>
</feature>
<evidence type="ECO:0000256" key="1">
    <source>
        <dbReference type="SAM" id="MobiDB-lite"/>
    </source>
</evidence>
<dbReference type="InParanoid" id="A0A0D1XL55"/>
<dbReference type="OrthoDB" id="1933717at2759"/>
<dbReference type="HOGENOM" id="CLU_047583_0_0_1"/>
<accession>A0A0D1XL55</accession>
<dbReference type="Proteomes" id="UP000053259">
    <property type="component" value="Unassembled WGS sequence"/>
</dbReference>
<sequence length="497" mass="54170">MALNFARPLEDDRRVFFISPDFNIQPVDEAIAAQLPLRTAAPAVPEPPLGRPDKDPAEGELGIALSRFTGTFKGRGLNMIFRPRNGPSSFDPADDPTAPGNALKDNLLEYDLTEEKLQFLGASVLNNVPNRGFGKQEHVNLKGTPYIQTVANVLNPVDVTPTSKLKTDIHFEPGLFMRVPALNATPGVDVAPQSGSPPRTPATITRMASIPHGTTINAQGLDPTKVEAGPPVIPLWDDVNGVSIPASSNRKLPTIPFTIDNPSQRVPKTLFHNTVYDDPDKFRIPQTVKGPKSVITQNVFYDPNWLLKQNNDKKNIVDHITFTVTTEKKKALQGGGTANIAFLSEPEIDKAAGPGSPPDNPDDSELNTTTFNPDANNPSRSNADAAHMEATFWISTVRNEIIIPPWNPKITLPICVPVDQDPSVQGPRAFRVRPNRPVIKPTRVAVHSTQIQYSQLVLLNFGPLSWPHISVATLVPDDPDDKNILTVDVDVDAAMVH</sequence>
<dbReference type="RefSeq" id="XP_016212975.1">
    <property type="nucleotide sequence ID" value="XM_016359296.1"/>
</dbReference>
<dbReference type="InterPro" id="IPR047975">
    <property type="entry name" value="Heme_bind_FMP"/>
</dbReference>
<organism evidence="2 3">
    <name type="scientific">Verruconis gallopava</name>
    <dbReference type="NCBI Taxonomy" id="253628"/>
    <lineage>
        <taxon>Eukaryota</taxon>
        <taxon>Fungi</taxon>
        <taxon>Dikarya</taxon>
        <taxon>Ascomycota</taxon>
        <taxon>Pezizomycotina</taxon>
        <taxon>Dothideomycetes</taxon>
        <taxon>Pleosporomycetidae</taxon>
        <taxon>Venturiales</taxon>
        <taxon>Sympoventuriaceae</taxon>
        <taxon>Verruconis</taxon>
    </lineage>
</organism>
<reference evidence="2 3" key="1">
    <citation type="submission" date="2015-01" db="EMBL/GenBank/DDBJ databases">
        <title>The Genome Sequence of Ochroconis gallopava CBS43764.</title>
        <authorList>
            <consortium name="The Broad Institute Genomics Platform"/>
            <person name="Cuomo C."/>
            <person name="de Hoog S."/>
            <person name="Gorbushina A."/>
            <person name="Stielow B."/>
            <person name="Teixiera M."/>
            <person name="Abouelleil A."/>
            <person name="Chapman S.B."/>
            <person name="Priest M."/>
            <person name="Young S.K."/>
            <person name="Wortman J."/>
            <person name="Nusbaum C."/>
            <person name="Birren B."/>
        </authorList>
    </citation>
    <scope>NUCLEOTIDE SEQUENCE [LARGE SCALE GENOMIC DNA]</scope>
    <source>
        <strain evidence="2 3">CBS 43764</strain>
    </source>
</reference>
<dbReference type="VEuPathDB" id="FungiDB:PV09_05751"/>
<proteinExistence type="predicted"/>